<gene>
    <name evidence="2" type="ORF">FVP77_05765</name>
</gene>
<feature type="domain" description="GP-PDE" evidence="1">
    <location>
        <begin position="18"/>
        <end position="257"/>
    </location>
</feature>
<dbReference type="SUPFAM" id="SSF51695">
    <property type="entry name" value="PLC-like phosphodiesterases"/>
    <property type="match status" value="1"/>
</dbReference>
<dbReference type="OrthoDB" id="5241788at2"/>
<dbReference type="EMBL" id="VRSV01000001">
    <property type="protein sequence ID" value="TXK12951.1"/>
    <property type="molecule type" value="Genomic_DNA"/>
</dbReference>
<protein>
    <submittedName>
        <fullName evidence="2">Glycerophosphodiester phosphodiesterase</fullName>
    </submittedName>
</protein>
<dbReference type="AlphaFoldDB" id="A0A5C8I412"/>
<proteinExistence type="predicted"/>
<dbReference type="GO" id="GO:0006629">
    <property type="term" value="P:lipid metabolic process"/>
    <property type="evidence" value="ECO:0007669"/>
    <property type="project" value="InterPro"/>
</dbReference>
<name>A0A5C8I412_9MICO</name>
<sequence length="262" mass="27953">MTHPWFAGAAVPRVLAHRGLVTTDAAAHGVVDNSFAAVAAAHAAGALYVESDCHLTKDGTVVLFHDDDLSRTVGDPRRVSDVTLRELEELMSERGGLITLEQALEAFPDVRFNLDVKAAAAAEPVGRLVAHAAARVLLTSFSDARRLTALRTAVEAGASVRPATSAGRETIAKVLLAVALRSRSLAERALRDVDALQIPERQGAVRVLSPRLIETAHRHGVEVHVWTVNDASDMRRLTDLDCDGMVTDCADVALRILGPASL</sequence>
<evidence type="ECO:0000313" key="3">
    <source>
        <dbReference type="Proteomes" id="UP000321034"/>
    </source>
</evidence>
<evidence type="ECO:0000259" key="1">
    <source>
        <dbReference type="PROSITE" id="PS51704"/>
    </source>
</evidence>
<dbReference type="PANTHER" id="PTHR46211">
    <property type="entry name" value="GLYCEROPHOSPHORYL DIESTER PHOSPHODIESTERASE"/>
    <property type="match status" value="1"/>
</dbReference>
<dbReference type="Gene3D" id="3.20.20.190">
    <property type="entry name" value="Phosphatidylinositol (PI) phosphodiesterase"/>
    <property type="match status" value="1"/>
</dbReference>
<dbReference type="InterPro" id="IPR030395">
    <property type="entry name" value="GP_PDE_dom"/>
</dbReference>
<dbReference type="Proteomes" id="UP000321034">
    <property type="component" value="Unassembled WGS sequence"/>
</dbReference>
<dbReference type="Pfam" id="PF03009">
    <property type="entry name" value="GDPD"/>
    <property type="match status" value="1"/>
</dbReference>
<dbReference type="PROSITE" id="PS51704">
    <property type="entry name" value="GP_PDE"/>
    <property type="match status" value="1"/>
</dbReference>
<comment type="caution">
    <text evidence="2">The sequence shown here is derived from an EMBL/GenBank/DDBJ whole genome shotgun (WGS) entry which is preliminary data.</text>
</comment>
<dbReference type="GO" id="GO:0008081">
    <property type="term" value="F:phosphoric diester hydrolase activity"/>
    <property type="evidence" value="ECO:0007669"/>
    <property type="project" value="InterPro"/>
</dbReference>
<dbReference type="RefSeq" id="WP_147893645.1">
    <property type="nucleotide sequence ID" value="NZ_BAAANR010000001.1"/>
</dbReference>
<evidence type="ECO:0000313" key="2">
    <source>
        <dbReference type="EMBL" id="TXK12951.1"/>
    </source>
</evidence>
<organism evidence="2 3">
    <name type="scientific">Microbacterium hatanonis</name>
    <dbReference type="NCBI Taxonomy" id="404366"/>
    <lineage>
        <taxon>Bacteria</taxon>
        <taxon>Bacillati</taxon>
        <taxon>Actinomycetota</taxon>
        <taxon>Actinomycetes</taxon>
        <taxon>Micrococcales</taxon>
        <taxon>Microbacteriaceae</taxon>
        <taxon>Microbacterium</taxon>
    </lineage>
</organism>
<dbReference type="PANTHER" id="PTHR46211:SF14">
    <property type="entry name" value="GLYCEROPHOSPHODIESTER PHOSPHODIESTERASE"/>
    <property type="match status" value="1"/>
</dbReference>
<dbReference type="InterPro" id="IPR017946">
    <property type="entry name" value="PLC-like_Pdiesterase_TIM-brl"/>
</dbReference>
<reference evidence="2 3" key="1">
    <citation type="submission" date="2019-08" db="EMBL/GenBank/DDBJ databases">
        <authorList>
            <person name="Dong K."/>
        </authorList>
    </citation>
    <scope>NUCLEOTIDE SEQUENCE [LARGE SCALE GENOMIC DNA]</scope>
    <source>
        <strain evidence="2 3">JCM14558</strain>
    </source>
</reference>
<keyword evidence="3" id="KW-1185">Reference proteome</keyword>
<accession>A0A5C8I412</accession>